<evidence type="ECO:0000256" key="11">
    <source>
        <dbReference type="ARBA" id="ARBA00031247"/>
    </source>
</evidence>
<evidence type="ECO:0000256" key="13">
    <source>
        <dbReference type="PROSITE-ProRule" id="PRU00433"/>
    </source>
</evidence>
<evidence type="ECO:0000256" key="10">
    <source>
        <dbReference type="ARBA" id="ARBA00030448"/>
    </source>
</evidence>
<evidence type="ECO:0000259" key="14">
    <source>
        <dbReference type="PROSITE" id="PS51007"/>
    </source>
</evidence>
<comment type="similarity">
    <text evidence="2">Belongs to the cytochrome c family. PetJ subfamily.</text>
</comment>
<dbReference type="Proteomes" id="UP001497392">
    <property type="component" value="Unassembled WGS sequence"/>
</dbReference>
<dbReference type="EMBL" id="CAXHTA020000012">
    <property type="protein sequence ID" value="CAL5224974.1"/>
    <property type="molecule type" value="Genomic_DNA"/>
</dbReference>
<evidence type="ECO:0000256" key="12">
    <source>
        <dbReference type="ARBA" id="ARBA00033211"/>
    </source>
</evidence>
<evidence type="ECO:0000256" key="5">
    <source>
        <dbReference type="ARBA" id="ARBA00022617"/>
    </source>
</evidence>
<reference evidence="15 16" key="1">
    <citation type="submission" date="2024-06" db="EMBL/GenBank/DDBJ databases">
        <authorList>
            <person name="Kraege A."/>
            <person name="Thomma B."/>
        </authorList>
    </citation>
    <scope>NUCLEOTIDE SEQUENCE [LARGE SCALE GENOMIC DNA]</scope>
</reference>
<evidence type="ECO:0000256" key="3">
    <source>
        <dbReference type="ARBA" id="ARBA00022448"/>
    </source>
</evidence>
<proteinExistence type="inferred from homology"/>
<evidence type="ECO:0000256" key="9">
    <source>
        <dbReference type="ARBA" id="ARBA00023078"/>
    </source>
</evidence>
<comment type="function">
    <text evidence="1">Functions as an electron carrier between membrane-bound cytochrome b6-f and photosystem I in oxygenic photosynthesis.</text>
</comment>
<keyword evidence="4" id="KW-0602">Photosynthesis</keyword>
<name>A0ABP1G179_9CHLO</name>
<evidence type="ECO:0000256" key="7">
    <source>
        <dbReference type="ARBA" id="ARBA00022982"/>
    </source>
</evidence>
<dbReference type="PROSITE" id="PS51007">
    <property type="entry name" value="CYTC"/>
    <property type="match status" value="1"/>
</dbReference>
<evidence type="ECO:0000256" key="2">
    <source>
        <dbReference type="ARBA" id="ARBA00009650"/>
    </source>
</evidence>
<evidence type="ECO:0000256" key="1">
    <source>
        <dbReference type="ARBA" id="ARBA00002347"/>
    </source>
</evidence>
<keyword evidence="9" id="KW-0793">Thylakoid</keyword>
<gene>
    <name evidence="15" type="primary">g7748</name>
    <name evidence="15" type="ORF">VP750_LOCUS6633</name>
</gene>
<evidence type="ECO:0000313" key="15">
    <source>
        <dbReference type="EMBL" id="CAL5224974.1"/>
    </source>
</evidence>
<evidence type="ECO:0000256" key="6">
    <source>
        <dbReference type="ARBA" id="ARBA00022723"/>
    </source>
</evidence>
<keyword evidence="3" id="KW-0813">Transport</keyword>
<keyword evidence="16" id="KW-1185">Reference proteome</keyword>
<organism evidence="15 16">
    <name type="scientific">Coccomyxa viridis</name>
    <dbReference type="NCBI Taxonomy" id="1274662"/>
    <lineage>
        <taxon>Eukaryota</taxon>
        <taxon>Viridiplantae</taxon>
        <taxon>Chlorophyta</taxon>
        <taxon>core chlorophytes</taxon>
        <taxon>Trebouxiophyceae</taxon>
        <taxon>Trebouxiophyceae incertae sedis</taxon>
        <taxon>Coccomyxaceae</taxon>
        <taxon>Coccomyxa</taxon>
    </lineage>
</organism>
<keyword evidence="8 13" id="KW-0408">Iron</keyword>
<evidence type="ECO:0000256" key="4">
    <source>
        <dbReference type="ARBA" id="ARBA00022531"/>
    </source>
</evidence>
<dbReference type="InterPro" id="IPR023655">
    <property type="entry name" value="Cyt_C6"/>
</dbReference>
<keyword evidence="6 13" id="KW-0479">Metal-binding</keyword>
<keyword evidence="5 13" id="KW-0349">Heme</keyword>
<comment type="caution">
    <text evidence="15">The sequence shown here is derived from an EMBL/GenBank/DDBJ whole genome shotgun (WGS) entry which is preliminary data.</text>
</comment>
<evidence type="ECO:0000256" key="8">
    <source>
        <dbReference type="ARBA" id="ARBA00023004"/>
    </source>
</evidence>
<feature type="domain" description="Cytochrome c" evidence="14">
    <location>
        <begin position="7"/>
        <end position="99"/>
    </location>
</feature>
<dbReference type="InterPro" id="IPR036909">
    <property type="entry name" value="Cyt_c-like_dom_sf"/>
</dbReference>
<dbReference type="SUPFAM" id="SSF46626">
    <property type="entry name" value="Cytochrome c"/>
    <property type="match status" value="1"/>
</dbReference>
<evidence type="ECO:0000313" key="16">
    <source>
        <dbReference type="Proteomes" id="UP001497392"/>
    </source>
</evidence>
<dbReference type="Gene3D" id="1.10.760.10">
    <property type="entry name" value="Cytochrome c-like domain"/>
    <property type="match status" value="1"/>
</dbReference>
<keyword evidence="7" id="KW-0249">Electron transport</keyword>
<dbReference type="Pfam" id="PF13442">
    <property type="entry name" value="Cytochrome_CBB3"/>
    <property type="match status" value="1"/>
</dbReference>
<protein>
    <recommendedName>
        <fullName evidence="12">Cytochrome c-553</fullName>
    </recommendedName>
    <alternativeName>
        <fullName evidence="11">Cytochrome c553</fullName>
    </alternativeName>
    <alternativeName>
        <fullName evidence="10">Soluble cytochrome f</fullName>
    </alternativeName>
</protein>
<accession>A0ABP1G179</accession>
<sequence length="104" mass="10959">MTSPLAHADEDITGSFNKNCIGCHVGGGNVVQAGATLKEADLQKNGAASVEAIYDLVYNGKGKMPGYGAGCTPKGKCTFGPRLSDDEIQRLSHYVLQQAGSDWR</sequence>
<dbReference type="PANTHER" id="PTHR34688:SF2">
    <property type="entry name" value="CYTOCHROME C6, CHLOROPLASTIC"/>
    <property type="match status" value="1"/>
</dbReference>
<dbReference type="PANTHER" id="PTHR34688">
    <property type="entry name" value="CYTOCHROME C6, CHLOROPLASTIC"/>
    <property type="match status" value="1"/>
</dbReference>
<dbReference type="InterPro" id="IPR009056">
    <property type="entry name" value="Cyt_c-like_dom"/>
</dbReference>